<feature type="domain" description="Rhamnogalacturonan I lyase beta-sheet" evidence="1">
    <location>
        <begin position="48"/>
        <end position="138"/>
    </location>
</feature>
<dbReference type="InterPro" id="IPR049366">
    <property type="entry name" value="RGL11_C"/>
</dbReference>
<feature type="domain" description="Rhamnogalacturonan lyase family 11 C-terminal" evidence="2">
    <location>
        <begin position="142"/>
        <end position="254"/>
    </location>
</feature>
<dbReference type="InterPro" id="IPR013783">
    <property type="entry name" value="Ig-like_fold"/>
</dbReference>
<evidence type="ECO:0008006" key="5">
    <source>
        <dbReference type="Google" id="ProtNLM"/>
    </source>
</evidence>
<keyword evidence="4" id="KW-1185">Reference proteome</keyword>
<dbReference type="PANTHER" id="PTHR43118:SF1">
    <property type="entry name" value="RHAMNOGALACTURONAN LYASE (EUROFUNG)"/>
    <property type="match status" value="1"/>
</dbReference>
<evidence type="ECO:0000313" key="3">
    <source>
        <dbReference type="EMBL" id="GAA3021433.1"/>
    </source>
</evidence>
<dbReference type="Pfam" id="PF21348">
    <property type="entry name" value="RGL11_C"/>
    <property type="match status" value="2"/>
</dbReference>
<dbReference type="EMBL" id="BAAAWD010000014">
    <property type="protein sequence ID" value="GAA3021433.1"/>
    <property type="molecule type" value="Genomic_DNA"/>
</dbReference>
<name>A0ABP6KU92_9ACTN</name>
<dbReference type="CDD" id="cd10318">
    <property type="entry name" value="RGL11"/>
    <property type="match status" value="1"/>
</dbReference>
<feature type="domain" description="Rhamnogalacturonan lyase family 11 C-terminal" evidence="2">
    <location>
        <begin position="356"/>
        <end position="767"/>
    </location>
</feature>
<reference evidence="4" key="1">
    <citation type="journal article" date="2019" name="Int. J. Syst. Evol. Microbiol.">
        <title>The Global Catalogue of Microorganisms (GCM) 10K type strain sequencing project: providing services to taxonomists for standard genome sequencing and annotation.</title>
        <authorList>
            <consortium name="The Broad Institute Genomics Platform"/>
            <consortium name="The Broad Institute Genome Sequencing Center for Infectious Disease"/>
            <person name="Wu L."/>
            <person name="Ma J."/>
        </authorList>
    </citation>
    <scope>NUCLEOTIDE SEQUENCE [LARGE SCALE GENOMIC DNA]</scope>
    <source>
        <strain evidence="4">JCM 3106</strain>
    </source>
</reference>
<sequence length="782" mass="84635">MSPPGGIRRALVAASAALLCTIPTMIGHEAAAGTGLATGSDRHGGGVRLERLDRGLVAAATGEGVFLSWRLLGDEASGHGPTGLTGTDFRVYRDGRAIATVTDSTNHLDTAGTGGSEYRVAPIVRGREGRRSAPVAPWSGAFHDLPLRKPADGVTPAGEAYTYAANDMSVGDVDGDGRYEFVVKWDPSNSKDVSQRGYTGNTYLDTYRLDGTLLWRLDLGVNIRSGAHYTQFPVYDFDGDGRSEMMVKTAPGTKIIRYGARGEVVSERHVTMPAKDVKAGYSHTDDYRLSAAGYFDHLVETFLGWHEHPEVVAGRWPATLEQALGLEPAYTYPLSRQDATKLADHFVDVYAPGRSANNRLREFAGFVISGPEYLTVFDGSTGRELQTVRYEPGRGDDGLMWGDYAMSRIEPANRVDRFLSAVAYLDGRRPHAVFARGYYTRTALVAYAWNGRRLSKTWSVDSGHVPMANPFNAAPHGKDGSDPEFGTITTQGFHSMSAADVDGDGKQEIVYGAATIDHDGDLLYSSFAEAPPQSNVPGQRVRLGHGDAMHVGDLDPDRPGLEIWTVHEGAASAPYGWAMRDAATGEVLFGGYSGVDTGRGMVGDIEPGVRGMEAWSSMPPNQAVEAGLWSARGEYLGRNTPGTNMSIRWAADLTTQIVNGTATTVLQTPTIDDRKRGRLLTAEGTLTNNGTKGNPALVADVLGDWREELLVRTADSGAIRFHLSTEVTGHKLYTLMHDPQYRVEVARQQTTYNQPAYPGFYLASDTDWSRVPLPSRRTPGHG</sequence>
<protein>
    <recommendedName>
        <fullName evidence="5">Rhamnogalacturonan I lyase beta-sheet domain-containing protein</fullName>
    </recommendedName>
</protein>
<dbReference type="PANTHER" id="PTHR43118">
    <property type="entry name" value="RHAMNOGALACTURONAN LYASE (EUROFUNG)"/>
    <property type="match status" value="1"/>
</dbReference>
<evidence type="ECO:0000259" key="1">
    <source>
        <dbReference type="Pfam" id="PF18370"/>
    </source>
</evidence>
<dbReference type="InterPro" id="IPR028994">
    <property type="entry name" value="Integrin_alpha_N"/>
</dbReference>
<organism evidence="3 4">
    <name type="scientific">Streptosporangium longisporum</name>
    <dbReference type="NCBI Taxonomy" id="46187"/>
    <lineage>
        <taxon>Bacteria</taxon>
        <taxon>Bacillati</taxon>
        <taxon>Actinomycetota</taxon>
        <taxon>Actinomycetes</taxon>
        <taxon>Streptosporangiales</taxon>
        <taxon>Streptosporangiaceae</taxon>
        <taxon>Streptosporangium</taxon>
    </lineage>
</organism>
<dbReference type="Proteomes" id="UP001499930">
    <property type="component" value="Unassembled WGS sequence"/>
</dbReference>
<dbReference type="SUPFAM" id="SSF69318">
    <property type="entry name" value="Integrin alpha N-terminal domain"/>
    <property type="match status" value="1"/>
</dbReference>
<comment type="caution">
    <text evidence="3">The sequence shown here is derived from an EMBL/GenBank/DDBJ whole genome shotgun (WGS) entry which is preliminary data.</text>
</comment>
<evidence type="ECO:0000313" key="4">
    <source>
        <dbReference type="Proteomes" id="UP001499930"/>
    </source>
</evidence>
<accession>A0ABP6KU92</accession>
<evidence type="ECO:0000259" key="2">
    <source>
        <dbReference type="Pfam" id="PF21348"/>
    </source>
</evidence>
<dbReference type="InterPro" id="IPR041624">
    <property type="entry name" value="RGI_lyase"/>
</dbReference>
<proteinExistence type="predicted"/>
<dbReference type="Pfam" id="PF18370">
    <property type="entry name" value="RGI_lyase"/>
    <property type="match status" value="1"/>
</dbReference>
<gene>
    <name evidence="3" type="ORF">GCM10017559_52730</name>
</gene>
<dbReference type="InterPro" id="IPR034641">
    <property type="entry name" value="RGL11"/>
</dbReference>
<dbReference type="Gene3D" id="2.60.40.10">
    <property type="entry name" value="Immunoglobulins"/>
    <property type="match status" value="1"/>
</dbReference>